<evidence type="ECO:0000313" key="3">
    <source>
        <dbReference type="EMBL" id="MDP9795264.1"/>
    </source>
</evidence>
<dbReference type="EC" id="3.1.-.-" evidence="3"/>
<dbReference type="Pfam" id="PF02452">
    <property type="entry name" value="PemK_toxin"/>
    <property type="match status" value="1"/>
</dbReference>
<evidence type="ECO:0000256" key="2">
    <source>
        <dbReference type="ARBA" id="ARBA00022649"/>
    </source>
</evidence>
<dbReference type="PANTHER" id="PTHR33988:SF1">
    <property type="entry name" value="ENDORIBONUCLEASE MAZF7-RELATED"/>
    <property type="match status" value="1"/>
</dbReference>
<keyword evidence="3" id="KW-0378">Hydrolase</keyword>
<organism evidence="3 4">
    <name type="scientific">Catenuloplanes nepalensis</name>
    <dbReference type="NCBI Taxonomy" id="587533"/>
    <lineage>
        <taxon>Bacteria</taxon>
        <taxon>Bacillati</taxon>
        <taxon>Actinomycetota</taxon>
        <taxon>Actinomycetes</taxon>
        <taxon>Micromonosporales</taxon>
        <taxon>Micromonosporaceae</taxon>
        <taxon>Catenuloplanes</taxon>
    </lineage>
</organism>
<name>A0ABT9MUZ6_9ACTN</name>
<proteinExistence type="inferred from homology"/>
<keyword evidence="2" id="KW-1277">Toxin-antitoxin system</keyword>
<comment type="similarity">
    <text evidence="1">Belongs to the PemK/MazF family.</text>
</comment>
<evidence type="ECO:0000313" key="4">
    <source>
        <dbReference type="Proteomes" id="UP001240984"/>
    </source>
</evidence>
<reference evidence="3 4" key="1">
    <citation type="submission" date="2023-07" db="EMBL/GenBank/DDBJ databases">
        <title>Sequencing the genomes of 1000 actinobacteria strains.</title>
        <authorList>
            <person name="Klenk H.-P."/>
        </authorList>
    </citation>
    <scope>NUCLEOTIDE SEQUENCE [LARGE SCALE GENOMIC DNA]</scope>
    <source>
        <strain evidence="3 4">DSM 44710</strain>
    </source>
</reference>
<dbReference type="InterPro" id="IPR011067">
    <property type="entry name" value="Plasmid_toxin/cell-grow_inhib"/>
</dbReference>
<dbReference type="Gene3D" id="2.30.30.110">
    <property type="match status" value="1"/>
</dbReference>
<keyword evidence="4" id="KW-1185">Reference proteome</keyword>
<accession>A0ABT9MUZ6</accession>
<sequence>MRLAPGQVWYADLDPAEGREQARTRPVLIVSSDLHLRLTAEALATVIPLTTRERPGWRQRVRIGSGAQECWAITEQIRTLSTARLLNPHPAWIVSEPEFRDVMYAVSRMIA</sequence>
<dbReference type="GO" id="GO:0016787">
    <property type="term" value="F:hydrolase activity"/>
    <property type="evidence" value="ECO:0007669"/>
    <property type="project" value="UniProtKB-KW"/>
</dbReference>
<dbReference type="InterPro" id="IPR003477">
    <property type="entry name" value="PemK-like"/>
</dbReference>
<dbReference type="SUPFAM" id="SSF50118">
    <property type="entry name" value="Cell growth inhibitor/plasmid maintenance toxic component"/>
    <property type="match status" value="1"/>
</dbReference>
<gene>
    <name evidence="3" type="ORF">J2S43_003776</name>
</gene>
<evidence type="ECO:0000256" key="1">
    <source>
        <dbReference type="ARBA" id="ARBA00007521"/>
    </source>
</evidence>
<dbReference type="Proteomes" id="UP001240984">
    <property type="component" value="Unassembled WGS sequence"/>
</dbReference>
<comment type="caution">
    <text evidence="3">The sequence shown here is derived from an EMBL/GenBank/DDBJ whole genome shotgun (WGS) entry which is preliminary data.</text>
</comment>
<dbReference type="EMBL" id="JAUSRA010000001">
    <property type="protein sequence ID" value="MDP9795264.1"/>
    <property type="molecule type" value="Genomic_DNA"/>
</dbReference>
<dbReference type="RefSeq" id="WP_306830928.1">
    <property type="nucleotide sequence ID" value="NZ_JAUSRA010000001.1"/>
</dbReference>
<dbReference type="PANTHER" id="PTHR33988">
    <property type="entry name" value="ENDORIBONUCLEASE MAZF-RELATED"/>
    <property type="match status" value="1"/>
</dbReference>
<protein>
    <submittedName>
        <fullName evidence="3">mRNA interferase MazF</fullName>
        <ecNumber evidence="3">3.1.-.-</ecNumber>
    </submittedName>
</protein>